<feature type="region of interest" description="Disordered" evidence="1">
    <location>
        <begin position="719"/>
        <end position="742"/>
    </location>
</feature>
<accession>A0A644U8S9</accession>
<dbReference type="PANTHER" id="PTHR30217">
    <property type="entry name" value="PEPTIDASE U32 FAMILY"/>
    <property type="match status" value="1"/>
</dbReference>
<feature type="domain" description="Peptidase U32 collagenase" evidence="2">
    <location>
        <begin position="505"/>
        <end position="636"/>
    </location>
</feature>
<organism evidence="3">
    <name type="scientific">bioreactor metagenome</name>
    <dbReference type="NCBI Taxonomy" id="1076179"/>
    <lineage>
        <taxon>unclassified sequences</taxon>
        <taxon>metagenomes</taxon>
        <taxon>ecological metagenomes</taxon>
    </lineage>
</organism>
<feature type="compositionally biased region" description="Low complexity" evidence="1">
    <location>
        <begin position="337"/>
        <end position="351"/>
    </location>
</feature>
<dbReference type="EMBL" id="VSSQ01000088">
    <property type="protein sequence ID" value="MPL75356.1"/>
    <property type="molecule type" value="Genomic_DNA"/>
</dbReference>
<dbReference type="AlphaFoldDB" id="A0A644U8S9"/>
<reference evidence="3" key="1">
    <citation type="submission" date="2019-08" db="EMBL/GenBank/DDBJ databases">
        <authorList>
            <person name="Kucharzyk K."/>
            <person name="Murdoch R.W."/>
            <person name="Higgins S."/>
            <person name="Loffler F."/>
        </authorList>
    </citation>
    <scope>NUCLEOTIDE SEQUENCE</scope>
</reference>
<feature type="region of interest" description="Disordered" evidence="1">
    <location>
        <begin position="223"/>
        <end position="251"/>
    </location>
</feature>
<evidence type="ECO:0000313" key="3">
    <source>
        <dbReference type="EMBL" id="MPL75356.1"/>
    </source>
</evidence>
<gene>
    <name evidence="3" type="ORF">SDC9_21180</name>
</gene>
<proteinExistence type="predicted"/>
<feature type="region of interest" description="Disordered" evidence="1">
    <location>
        <begin position="337"/>
        <end position="365"/>
    </location>
</feature>
<comment type="caution">
    <text evidence="3">The sequence shown here is derived from an EMBL/GenBank/DDBJ whole genome shotgun (WGS) entry which is preliminary data.</text>
</comment>
<sequence>MKLPELLAPVGSVDHLKLAIFSGASSIYLSGKKFGARKYAENFSLSEMKFAVKFAHIYNVKVFVTVNTLIKDNEIIEVMDYIFNLYKMGIDGILIQDVGLLNIVNHVFPDFSLHASTQMNIQNIDEIKWAKNNGISRIVLPRELNLNETKEMVEFAHSIGIEVEIFVHGALCYSYSGRCLFSSLIGNRSGNRGDCAQPCRQKYQIAYGDNGDNKRIIQNNTISNSKNINNPISNNNINSDNKNNKNNHKKRFNDNYDEEYLISTKDLSLFNHLPELIELGVDSLKIEGRMRNKEYVSTVVKQYSIFLNQLKGSIYSKDKNKFNKYNNISNYKNNYNNISKKNFSKNNTSRKNISRKNSKNDKKSNRINVNLSYGNYFNNEKYFDSKEKLNLVFNRNLTNGHLLSRDFQNIMSRSHPGHRGLFIGTINDFDTKTNEMSILLKKNLINIPQRADGLLIESFNGKYGFEISNNPILDNDTKTNEKNLLVKIVKENNNIGMPIKKGDSVYLTKRKKLNDLTKSILNDKNQKSIKKTTISIKFLIDSSNSDNSSYFPVLEANVKLDNGKNIKVVEKSNDSWEIAQNKPITTGKLKKQLSKIGDLPFYISNFEIIYSENLFAPLSKINEFRRNFFNKLEKSILDSYKPDINDIESSKIRLNNFKRDFSNKFNNNINNNINNININSNNNNSYSSDISSNNYDLGGYSLSIYLNNLENLRNISNINNNHQNNNYQNNHHQNNNNNNNNHDNHYRGSCFDRVYFEVPVKSNFSGIKPIDISYYVMFLKEAFNISKNQNYELVWKWPDIVHSNTREGLIKILGILKKLNIKINVMTSLLGINNYLKNNYNINVYGSYPLNIFNSVTASNFKDFDLLTISPELSMEDLEFFMNKYNYKDPVLEVIIKGKIEALVTRKPVITKKHYNYIKNIKINANVKKTENNSIEDNLENIDLYLNDYKDNFYPLKNVEDGYLILDSKDVSLENKIPNFLSMGIKTFSIDARWKNEDYLLNLKL</sequence>
<feature type="compositionally biased region" description="Low complexity" evidence="1">
    <location>
        <begin position="719"/>
        <end position="741"/>
    </location>
</feature>
<feature type="compositionally biased region" description="Low complexity" evidence="1">
    <location>
        <begin position="223"/>
        <end position="241"/>
    </location>
</feature>
<dbReference type="InterPro" id="IPR020988">
    <property type="entry name" value="Pept_U32_collagenase"/>
</dbReference>
<dbReference type="Pfam" id="PF12392">
    <property type="entry name" value="DUF3656"/>
    <property type="match status" value="1"/>
</dbReference>
<dbReference type="Pfam" id="PF01136">
    <property type="entry name" value="Peptidase_U32"/>
    <property type="match status" value="2"/>
</dbReference>
<dbReference type="InterPro" id="IPR051454">
    <property type="entry name" value="RNA/ubiquinone_mod_enzymes"/>
</dbReference>
<dbReference type="InterPro" id="IPR001539">
    <property type="entry name" value="Peptidase_U32"/>
</dbReference>
<evidence type="ECO:0000259" key="2">
    <source>
        <dbReference type="Pfam" id="PF12392"/>
    </source>
</evidence>
<protein>
    <recommendedName>
        <fullName evidence="2">Peptidase U32 collagenase domain-containing protein</fullName>
    </recommendedName>
</protein>
<name>A0A644U8S9_9ZZZZ</name>
<evidence type="ECO:0000256" key="1">
    <source>
        <dbReference type="SAM" id="MobiDB-lite"/>
    </source>
</evidence>
<dbReference type="PANTHER" id="PTHR30217:SF10">
    <property type="entry name" value="23S RRNA 5-HYDROXYCYTIDINE C2501 SYNTHASE"/>
    <property type="match status" value="1"/>
</dbReference>